<feature type="region of interest" description="Disordered" evidence="1">
    <location>
        <begin position="176"/>
        <end position="211"/>
    </location>
</feature>
<dbReference type="Gene3D" id="3.40.50.1000">
    <property type="entry name" value="HAD superfamily/HAD-like"/>
    <property type="match status" value="1"/>
</dbReference>
<dbReference type="SMART" id="SM01017">
    <property type="entry name" value="Arrestin_C"/>
    <property type="match status" value="1"/>
</dbReference>
<feature type="region of interest" description="Disordered" evidence="1">
    <location>
        <begin position="568"/>
        <end position="687"/>
    </location>
</feature>
<dbReference type="GO" id="GO:0031625">
    <property type="term" value="F:ubiquitin protein ligase binding"/>
    <property type="evidence" value="ECO:0007669"/>
    <property type="project" value="TreeGrafter"/>
</dbReference>
<dbReference type="FunCoup" id="A0A1Z5SW14">
    <property type="interactions" value="125"/>
</dbReference>
<dbReference type="GO" id="GO:0030674">
    <property type="term" value="F:protein-macromolecule adaptor activity"/>
    <property type="evidence" value="ECO:0007669"/>
    <property type="project" value="TreeGrafter"/>
</dbReference>
<feature type="compositionally biased region" description="Acidic residues" evidence="1">
    <location>
        <begin position="658"/>
        <end position="669"/>
    </location>
</feature>
<proteinExistence type="predicted"/>
<dbReference type="Proteomes" id="UP000194280">
    <property type="component" value="Unassembled WGS sequence"/>
</dbReference>
<dbReference type="EMBL" id="MUNK01000220">
    <property type="protein sequence ID" value="OTA24989.1"/>
    <property type="molecule type" value="Genomic_DNA"/>
</dbReference>
<evidence type="ECO:0000313" key="3">
    <source>
        <dbReference type="EMBL" id="OTA24989.1"/>
    </source>
</evidence>
<feature type="region of interest" description="Disordered" evidence="1">
    <location>
        <begin position="1"/>
        <end position="58"/>
    </location>
</feature>
<dbReference type="InterPro" id="IPR023214">
    <property type="entry name" value="HAD_sf"/>
</dbReference>
<dbReference type="InterPro" id="IPR050357">
    <property type="entry name" value="Arrestin_domain-protein"/>
</dbReference>
<dbReference type="PANTHER" id="PTHR11188:SF174">
    <property type="entry name" value="ARRESTIN-RELATED TRAFFICKING ADAPTER 10-RELATED"/>
    <property type="match status" value="1"/>
</dbReference>
<gene>
    <name evidence="3" type="ORF">BTJ68_12344</name>
</gene>
<dbReference type="PANTHER" id="PTHR11188">
    <property type="entry name" value="ARRESTIN DOMAIN CONTAINING PROTEIN"/>
    <property type="match status" value="1"/>
</dbReference>
<organism evidence="3 4">
    <name type="scientific">Hortaea werneckii EXF-2000</name>
    <dbReference type="NCBI Taxonomy" id="1157616"/>
    <lineage>
        <taxon>Eukaryota</taxon>
        <taxon>Fungi</taxon>
        <taxon>Dikarya</taxon>
        <taxon>Ascomycota</taxon>
        <taxon>Pezizomycotina</taxon>
        <taxon>Dothideomycetes</taxon>
        <taxon>Dothideomycetidae</taxon>
        <taxon>Mycosphaerellales</taxon>
        <taxon>Teratosphaeriaceae</taxon>
        <taxon>Hortaea</taxon>
    </lineage>
</organism>
<dbReference type="GO" id="GO:0070086">
    <property type="term" value="P:ubiquitin-dependent endocytosis"/>
    <property type="evidence" value="ECO:0007669"/>
    <property type="project" value="TreeGrafter"/>
</dbReference>
<dbReference type="Gene3D" id="2.60.40.640">
    <property type="match status" value="1"/>
</dbReference>
<reference evidence="3 4" key="1">
    <citation type="submission" date="2017-01" db="EMBL/GenBank/DDBJ databases">
        <title>The recent genome duplication of the halophilic yeast Hortaea werneckii: insights from long-read sequencing.</title>
        <authorList>
            <person name="Sinha S."/>
            <person name="Flibotte S."/>
            <person name="Neira M."/>
            <person name="Lenassi M."/>
            <person name="Gostincar C."/>
            <person name="Stajich J.E."/>
            <person name="Nislow C.E."/>
        </authorList>
    </citation>
    <scope>NUCLEOTIDE SEQUENCE [LARGE SCALE GENOMIC DNA]</scope>
    <source>
        <strain evidence="3 4">EXF-2000</strain>
    </source>
</reference>
<dbReference type="InterPro" id="IPR023198">
    <property type="entry name" value="PGP-like_dom2"/>
</dbReference>
<feature type="domain" description="Arrestin C-terminal-like" evidence="2">
    <location>
        <begin position="318"/>
        <end position="518"/>
    </location>
</feature>
<dbReference type="STRING" id="1157616.A0A1Z5SW14"/>
<feature type="compositionally biased region" description="Polar residues" evidence="1">
    <location>
        <begin position="196"/>
        <end position="211"/>
    </location>
</feature>
<dbReference type="InterPro" id="IPR036412">
    <property type="entry name" value="HAD-like_sf"/>
</dbReference>
<protein>
    <recommendedName>
        <fullName evidence="2">Arrestin C-terminal-like domain-containing protein</fullName>
    </recommendedName>
</protein>
<evidence type="ECO:0000259" key="2">
    <source>
        <dbReference type="SMART" id="SM01017"/>
    </source>
</evidence>
<dbReference type="InterPro" id="IPR014756">
    <property type="entry name" value="Ig_E-set"/>
</dbReference>
<dbReference type="AlphaFoldDB" id="A0A1Z5SW14"/>
<comment type="caution">
    <text evidence="3">The sequence shown here is derived from an EMBL/GenBank/DDBJ whole genome shotgun (WGS) entry which is preliminary data.</text>
</comment>
<dbReference type="InterPro" id="IPR014752">
    <property type="entry name" value="Arrestin-like_C"/>
</dbReference>
<dbReference type="OrthoDB" id="2238745at2759"/>
<name>A0A1Z5SW14_HORWE</name>
<evidence type="ECO:0000313" key="4">
    <source>
        <dbReference type="Proteomes" id="UP000194280"/>
    </source>
</evidence>
<keyword evidence="4" id="KW-1185">Reference proteome</keyword>
<dbReference type="SUPFAM" id="SSF81296">
    <property type="entry name" value="E set domains"/>
    <property type="match status" value="1"/>
</dbReference>
<accession>A0A1Z5SW14</accession>
<dbReference type="SUPFAM" id="SSF56784">
    <property type="entry name" value="HAD-like"/>
    <property type="match status" value="1"/>
</dbReference>
<dbReference type="GO" id="GO:0005829">
    <property type="term" value="C:cytosol"/>
    <property type="evidence" value="ECO:0007669"/>
    <property type="project" value="TreeGrafter"/>
</dbReference>
<feature type="compositionally biased region" description="Pro residues" evidence="1">
    <location>
        <begin position="617"/>
        <end position="637"/>
    </location>
</feature>
<sequence length="950" mass="104131">MRSGFRGSISGPIQAQLQRPRLGSDARHSPAPTAHGDGGAHPQRPSPQVVPNGSESVIPTMDMQDEKPIASGNGVSVGIHLAEPVLFLQGFENNENSQGNTAMLRGSLHLRVAKSAKIKAVNLRFKGKAVTKWPEGIPPRKVEFDETDTIMSHTWPFFNAQFESAEKGTNADHVQLFKGSDGSSSSVTRLDPLGRSTPNSSSANLSAKDTKKLSLQVNQSRSFGKGDPVPGGPSVAAKGYRTFMPGDYIYNFEFPLDSRLPETIDVELGSVKYELEAEVVRSGAFRANLEGKKEVTLIRAPAEGSLEQVEPIAISRNWEDQLHYDIVISGKSFPLGSQVPIAFKLTPLAKVQCHRIKVLVTENIEYFCSNKRVHRMEPTRKLQLFEKRADGPPSSTFPGSTMRVTAGGGIPYDARVRAARGEEVTATDSTNLLGNLDGDSNIGPTEMEFSVQLPSCHTMRERDRSQRLHFDTTYQNIQVHHWIKIVMRLSKPDANDPGKRRHFEISIDSPFHILSCRATQANISLPAYSSPEAGGGGASLYECGCPGAARRRNSPTSFVPTLNALNSARTNGGEAERPTTPTQASVAPSLARPQAAHLHGRGQQADRPMHLLRAPSFNPPPFEEEQPPPALITPPPQYDDIASPNSGLADYFSRLSDTYDDDEEDDDDDTQNHRSGRVNLPLTPGGRINRTYRTSLESFNYDQDTTPSMAGYRGVVVFDVVGTLVGFGSWHLAIEKVIGDRLKAQNLTAQAFGHTWMTHAELEYTFLCLSERYTPYKDVMKATFYRTLGMMGVSRPRETFTDDDRDRCQAGYAQLQLRPGATDCIAILRDAGFDVWCLTTADLARVQGYFANGGVDMPAEKFVSCDSTGVAKPVLAAYRPILEKCRTVGEAWFAAGHMWDVAAARKTGFKGAYCSVYEKEDCLDIHGGEMDVMAADLTEMARQIVSSRGL</sequence>
<dbReference type="Pfam" id="PF00702">
    <property type="entry name" value="Hydrolase"/>
    <property type="match status" value="1"/>
</dbReference>
<evidence type="ECO:0000256" key="1">
    <source>
        <dbReference type="SAM" id="MobiDB-lite"/>
    </source>
</evidence>
<dbReference type="VEuPathDB" id="FungiDB:BTJ68_12344"/>
<dbReference type="InParanoid" id="A0A1Z5SW14"/>
<dbReference type="InterPro" id="IPR011022">
    <property type="entry name" value="Arrestin_C-like"/>
</dbReference>
<dbReference type="Gene3D" id="1.10.150.240">
    <property type="entry name" value="Putative phosphatase, domain 2"/>
    <property type="match status" value="1"/>
</dbReference>
<dbReference type="Pfam" id="PF02752">
    <property type="entry name" value="Arrestin_C"/>
    <property type="match status" value="1"/>
</dbReference>